<keyword evidence="4" id="KW-0158">Chromosome</keyword>
<dbReference type="PRINTS" id="PR00320">
    <property type="entry name" value="GPROTEINBRPT"/>
</dbReference>
<evidence type="ECO:0000256" key="14">
    <source>
        <dbReference type="ARBA" id="ARBA00071995"/>
    </source>
</evidence>
<evidence type="ECO:0000256" key="4">
    <source>
        <dbReference type="ARBA" id="ARBA00022454"/>
    </source>
</evidence>
<dbReference type="PANTHER" id="PTHR46202">
    <property type="entry name" value="DNA EXCISION REPAIR PROTEIN ERCC-8"/>
    <property type="match status" value="1"/>
</dbReference>
<dbReference type="PROSITE" id="PS50082">
    <property type="entry name" value="WD_REPEATS_2"/>
    <property type="match status" value="4"/>
</dbReference>
<keyword evidence="18" id="KW-1185">Reference proteome</keyword>
<dbReference type="GO" id="GO:0043161">
    <property type="term" value="P:proteasome-mediated ubiquitin-dependent protein catabolic process"/>
    <property type="evidence" value="ECO:0007669"/>
    <property type="project" value="TreeGrafter"/>
</dbReference>
<gene>
    <name evidence="17" type="primary">ERCC8</name>
    <name evidence="17" type="ORF">AWC38_SpisGene14053</name>
</gene>
<feature type="repeat" description="WD" evidence="15">
    <location>
        <begin position="197"/>
        <end position="232"/>
    </location>
</feature>
<feature type="repeat" description="WD" evidence="15">
    <location>
        <begin position="256"/>
        <end position="297"/>
    </location>
</feature>
<dbReference type="SUPFAM" id="SSF50978">
    <property type="entry name" value="WD40 repeat-like"/>
    <property type="match status" value="1"/>
</dbReference>
<protein>
    <recommendedName>
        <fullName evidence="14">DNA excision repair protein ERCC-8</fullName>
    </recommendedName>
</protein>
<dbReference type="InterPro" id="IPR001680">
    <property type="entry name" value="WD40_rpt"/>
</dbReference>
<comment type="function">
    <text evidence="12">Substrate-recognition component of the CSA complex, a DCX (DDB1-CUL4-X-box) E3 ubiquitin-protein ligase complex, involved in transcription-coupled nucleotide excision repair (TC-NER), a process during which RNA polymerase II-blocking lesions are rapidly removed from the transcribed strand of active genes. Following recruitment to lesion-stalled RNA polymerase II (Pol II), the CSA complex mediates ubiquitination of Pol II subunit POLR2A/RPB1 at 'Lys-1268', a critical TC-NER checkpoint, governing RNA Pol II stability and initiating DNA damage excision by TFIIH recruitment. The CSA complex also promotes the ubiquitination and subsequent proteasomal degradation of ERCC6/CSB in a UV-dependent manner; ERCC6 degradation is essential for the recovery of RNA synthesis after transcription-coupled repair. Also plays a role in DNA double-strand breaks (DSSBs) repair by non-homologous end joining (NHEJ).</text>
</comment>
<comment type="subcellular location">
    <subcellularLocation>
        <location evidence="2">Chromosome</location>
    </subcellularLocation>
    <subcellularLocation>
        <location evidence="1">Nucleus matrix</location>
    </subcellularLocation>
</comment>
<evidence type="ECO:0000256" key="7">
    <source>
        <dbReference type="ARBA" id="ARBA00022737"/>
    </source>
</evidence>
<dbReference type="InterPro" id="IPR042238">
    <property type="entry name" value="Rad28/ERCC8/Ckn1/ATCSA-1"/>
</dbReference>
<organism evidence="17 18">
    <name type="scientific">Stylophora pistillata</name>
    <name type="common">Smooth cauliflower coral</name>
    <dbReference type="NCBI Taxonomy" id="50429"/>
    <lineage>
        <taxon>Eukaryota</taxon>
        <taxon>Metazoa</taxon>
        <taxon>Cnidaria</taxon>
        <taxon>Anthozoa</taxon>
        <taxon>Hexacorallia</taxon>
        <taxon>Scleractinia</taxon>
        <taxon>Astrocoeniina</taxon>
        <taxon>Pocilloporidae</taxon>
        <taxon>Stylophora</taxon>
    </lineage>
</organism>
<dbReference type="PROSITE" id="PS00678">
    <property type="entry name" value="WD_REPEATS_1"/>
    <property type="match status" value="1"/>
</dbReference>
<comment type="pathway">
    <text evidence="3">Protein modification; protein ubiquitination.</text>
</comment>
<dbReference type="SMART" id="SM00320">
    <property type="entry name" value="WD40"/>
    <property type="match status" value="5"/>
</dbReference>
<keyword evidence="6 15" id="KW-0853">WD repeat</keyword>
<keyword evidence="7" id="KW-0677">Repeat</keyword>
<dbReference type="InterPro" id="IPR015943">
    <property type="entry name" value="WD40/YVTN_repeat-like_dom_sf"/>
</dbReference>
<evidence type="ECO:0000256" key="13">
    <source>
        <dbReference type="ARBA" id="ARBA00062934"/>
    </source>
</evidence>
<dbReference type="Gene3D" id="2.130.10.10">
    <property type="entry name" value="YVTN repeat-like/Quinoprotein amine dehydrogenase"/>
    <property type="match status" value="1"/>
</dbReference>
<evidence type="ECO:0000313" key="18">
    <source>
        <dbReference type="Proteomes" id="UP000225706"/>
    </source>
</evidence>
<dbReference type="GO" id="GO:0016363">
    <property type="term" value="C:nuclear matrix"/>
    <property type="evidence" value="ECO:0007669"/>
    <property type="project" value="UniProtKB-SubCell"/>
</dbReference>
<keyword evidence="10" id="KW-0234">DNA repair</keyword>
<dbReference type="GO" id="GO:0009416">
    <property type="term" value="P:response to light stimulus"/>
    <property type="evidence" value="ECO:0007669"/>
    <property type="project" value="UniProtKB-ARBA"/>
</dbReference>
<comment type="caution">
    <text evidence="17">The sequence shown here is derived from an EMBL/GenBank/DDBJ whole genome shotgun (WGS) entry which is preliminary data.</text>
</comment>
<dbReference type="PANTHER" id="PTHR46202:SF1">
    <property type="entry name" value="DNA EXCISION REPAIR PROTEIN ERCC-8"/>
    <property type="match status" value="1"/>
</dbReference>
<evidence type="ECO:0000256" key="10">
    <source>
        <dbReference type="ARBA" id="ARBA00023204"/>
    </source>
</evidence>
<proteinExistence type="predicted"/>
<evidence type="ECO:0000313" key="17">
    <source>
        <dbReference type="EMBL" id="PFX21463.1"/>
    </source>
</evidence>
<feature type="region of interest" description="Disordered" evidence="16">
    <location>
        <begin position="387"/>
        <end position="418"/>
    </location>
</feature>
<dbReference type="EMBL" id="LSMT01000276">
    <property type="protein sequence ID" value="PFX21463.1"/>
    <property type="molecule type" value="Genomic_DNA"/>
</dbReference>
<accession>A0A2B4RXG0</accession>
<dbReference type="InterPro" id="IPR036322">
    <property type="entry name" value="WD40_repeat_dom_sf"/>
</dbReference>
<reference evidence="18" key="1">
    <citation type="journal article" date="2017" name="bioRxiv">
        <title>Comparative analysis of the genomes of Stylophora pistillata and Acropora digitifera provides evidence for extensive differences between species of corals.</title>
        <authorList>
            <person name="Voolstra C.R."/>
            <person name="Li Y."/>
            <person name="Liew Y.J."/>
            <person name="Baumgarten S."/>
            <person name="Zoccola D."/>
            <person name="Flot J.-F."/>
            <person name="Tambutte S."/>
            <person name="Allemand D."/>
            <person name="Aranda M."/>
        </authorList>
    </citation>
    <scope>NUCLEOTIDE SEQUENCE [LARGE SCALE GENOMIC DNA]</scope>
</reference>
<feature type="compositionally biased region" description="Polar residues" evidence="16">
    <location>
        <begin position="394"/>
        <end position="410"/>
    </location>
</feature>
<comment type="subunit">
    <text evidence="13">Part of the CSA complex (also named DCX(ERCC8) complex), a DCX E3 ubiquitin-protein ligase complex containing ERCC8, RBX1, DDB1 and CUL4A; the CSA complex interacts with RNA polymerase II; upon UV irradiation it interacts with the COP9 signalosome and preferentially with the hyperphosphorylated form of RNA polymerase II. Interacts with ERCC6/CSB (via CIM motif); promoting recruitment to lesion-stalled RNA polymerase II (Pol II). Interacts with KIAA1530/UVSSA. Interacts with a subunit of RNA polymerase II TFIIH.</text>
</comment>
<evidence type="ECO:0000256" key="9">
    <source>
        <dbReference type="ARBA" id="ARBA00022786"/>
    </source>
</evidence>
<dbReference type="STRING" id="50429.A0A2B4RXG0"/>
<dbReference type="OrthoDB" id="361494at2759"/>
<keyword evidence="8" id="KW-0227">DNA damage</keyword>
<evidence type="ECO:0000256" key="5">
    <source>
        <dbReference type="ARBA" id="ARBA00022553"/>
    </source>
</evidence>
<evidence type="ECO:0000256" key="3">
    <source>
        <dbReference type="ARBA" id="ARBA00004906"/>
    </source>
</evidence>
<evidence type="ECO:0000256" key="1">
    <source>
        <dbReference type="ARBA" id="ARBA00004109"/>
    </source>
</evidence>
<dbReference type="GO" id="GO:0006283">
    <property type="term" value="P:transcription-coupled nucleotide-excision repair"/>
    <property type="evidence" value="ECO:0007669"/>
    <property type="project" value="InterPro"/>
</dbReference>
<evidence type="ECO:0000256" key="6">
    <source>
        <dbReference type="ARBA" id="ARBA00022574"/>
    </source>
</evidence>
<evidence type="ECO:0000256" key="15">
    <source>
        <dbReference type="PROSITE-ProRule" id="PRU00221"/>
    </source>
</evidence>
<dbReference type="GO" id="GO:0005694">
    <property type="term" value="C:chromosome"/>
    <property type="evidence" value="ECO:0007669"/>
    <property type="project" value="UniProtKB-SubCell"/>
</dbReference>
<dbReference type="AlphaFoldDB" id="A0A2B4RXG0"/>
<evidence type="ECO:0000256" key="16">
    <source>
        <dbReference type="SAM" id="MobiDB-lite"/>
    </source>
</evidence>
<evidence type="ECO:0000256" key="8">
    <source>
        <dbReference type="ARBA" id="ARBA00022763"/>
    </source>
</evidence>
<dbReference type="InterPro" id="IPR020472">
    <property type="entry name" value="WD40_PAC1"/>
</dbReference>
<dbReference type="InterPro" id="IPR019775">
    <property type="entry name" value="WD40_repeat_CS"/>
</dbReference>
<dbReference type="GO" id="GO:0000109">
    <property type="term" value="C:nucleotide-excision repair complex"/>
    <property type="evidence" value="ECO:0007669"/>
    <property type="project" value="TreeGrafter"/>
</dbReference>
<keyword evidence="11" id="KW-0539">Nucleus</keyword>
<feature type="repeat" description="WD" evidence="15">
    <location>
        <begin position="110"/>
        <end position="152"/>
    </location>
</feature>
<keyword evidence="5" id="KW-0597">Phosphoprotein</keyword>
<name>A0A2B4RXG0_STYPI</name>
<evidence type="ECO:0000256" key="12">
    <source>
        <dbReference type="ARBA" id="ARBA00054544"/>
    </source>
</evidence>
<feature type="repeat" description="WD" evidence="15">
    <location>
        <begin position="345"/>
        <end position="376"/>
    </location>
</feature>
<dbReference type="Pfam" id="PF00400">
    <property type="entry name" value="WD40"/>
    <property type="match status" value="4"/>
</dbReference>
<evidence type="ECO:0000256" key="11">
    <source>
        <dbReference type="ARBA" id="ARBA00023242"/>
    </source>
</evidence>
<sequence length="418" mass="46570">MSAMMEPVGNLSQLQMIQSLYKREQASCTTYRFSQAERTKRVRSLKLSQNGEIESVHKTGIKCIDIDIGEGKYLLSSSSNGGIAIHDTEDCFYQNVFKCQTVAKVERTLKDSHKLSVETVQWYPNDTGMFLSSSVDTTLRVWDTNALEVVENFQLEGIVYHHQMPKNARKHCLVATACEDSRVYLCDLKSGSAIHILKGHSEAVISLAWSPRNEYLLATGSCDNKVLLWDVRKAVGSILSLDQHNGKAGSRSSTINTAHNGHVNAISFSPDGLYLLTFGTDDRLRLWDTFTGKNTLVNFGRVHNPSQKSVKLCLSNGTSNEVAFVPSGNKIEVFEVVTGKHVATFSGHYNNVNCCVFHPYFQTLFSGANDTNILVWLPEMNRSTWDENSKVTEADNSVTEQLGNPCQDSWSSDEETTE</sequence>
<dbReference type="PROSITE" id="PS50294">
    <property type="entry name" value="WD_REPEATS_REGION"/>
    <property type="match status" value="4"/>
</dbReference>
<dbReference type="GO" id="GO:0000209">
    <property type="term" value="P:protein polyubiquitination"/>
    <property type="evidence" value="ECO:0007669"/>
    <property type="project" value="TreeGrafter"/>
</dbReference>
<evidence type="ECO:0000256" key="2">
    <source>
        <dbReference type="ARBA" id="ARBA00004286"/>
    </source>
</evidence>
<dbReference type="GO" id="GO:0031464">
    <property type="term" value="C:Cul4A-RING E3 ubiquitin ligase complex"/>
    <property type="evidence" value="ECO:0007669"/>
    <property type="project" value="TreeGrafter"/>
</dbReference>
<dbReference type="FunFam" id="2.130.10.10:FF:000130">
    <property type="entry name" value="DNA excision repair protein ERCC-8"/>
    <property type="match status" value="1"/>
</dbReference>
<dbReference type="Proteomes" id="UP000225706">
    <property type="component" value="Unassembled WGS sequence"/>
</dbReference>
<keyword evidence="9" id="KW-0833">Ubl conjugation pathway</keyword>